<dbReference type="Pfam" id="PF10320">
    <property type="entry name" value="7TM_GPCR_Srsx"/>
    <property type="match status" value="1"/>
</dbReference>
<reference evidence="2 3" key="1">
    <citation type="submission" date="2020-08" db="EMBL/GenBank/DDBJ databases">
        <authorList>
            <person name="Koutsovoulos G."/>
            <person name="Danchin GJ E."/>
        </authorList>
    </citation>
    <scope>NUCLEOTIDE SEQUENCE [LARGE SCALE GENOMIC DNA]</scope>
</reference>
<proteinExistence type="predicted"/>
<keyword evidence="1" id="KW-0812">Transmembrane</keyword>
<accession>A0A6V7TSI4</accession>
<keyword evidence="1" id="KW-1133">Transmembrane helix</keyword>
<dbReference type="InterPro" id="IPR019424">
    <property type="entry name" value="7TM_GPCR_Srsx"/>
</dbReference>
<keyword evidence="1" id="KW-0472">Membrane</keyword>
<protein>
    <submittedName>
        <fullName evidence="2">Uncharacterized protein</fullName>
    </submittedName>
</protein>
<organism evidence="2 3">
    <name type="scientific">Meloidogyne enterolobii</name>
    <name type="common">Root-knot nematode worm</name>
    <name type="synonym">Meloidogyne mayaguensis</name>
    <dbReference type="NCBI Taxonomy" id="390850"/>
    <lineage>
        <taxon>Eukaryota</taxon>
        <taxon>Metazoa</taxon>
        <taxon>Ecdysozoa</taxon>
        <taxon>Nematoda</taxon>
        <taxon>Chromadorea</taxon>
        <taxon>Rhabditida</taxon>
        <taxon>Tylenchina</taxon>
        <taxon>Tylenchomorpha</taxon>
        <taxon>Tylenchoidea</taxon>
        <taxon>Meloidogynidae</taxon>
        <taxon>Meloidogyninae</taxon>
        <taxon>Meloidogyne</taxon>
    </lineage>
</organism>
<dbReference type="EMBL" id="CAJEWN010000011">
    <property type="protein sequence ID" value="CAD2132222.1"/>
    <property type="molecule type" value="Genomic_DNA"/>
</dbReference>
<dbReference type="Proteomes" id="UP000580250">
    <property type="component" value="Unassembled WGS sequence"/>
</dbReference>
<comment type="caution">
    <text evidence="2">The sequence shown here is derived from an EMBL/GenBank/DDBJ whole genome shotgun (WGS) entry which is preliminary data.</text>
</comment>
<feature type="transmembrane region" description="Helical" evidence="1">
    <location>
        <begin position="78"/>
        <end position="98"/>
    </location>
</feature>
<gene>
    <name evidence="2" type="ORF">MENT_LOCUS3600</name>
</gene>
<evidence type="ECO:0000256" key="1">
    <source>
        <dbReference type="SAM" id="Phobius"/>
    </source>
</evidence>
<evidence type="ECO:0000313" key="3">
    <source>
        <dbReference type="Proteomes" id="UP000580250"/>
    </source>
</evidence>
<sequence length="139" mass="15943">MFASLSLDRVFAIAFPIFYINLNFVFYISIHLIIIVIFGIFIVHLDYTLIEAYPNWPVANFMGEIVGLTAPDSFDSRIIMIPLMLIAIILHIVVGILVKIQGGKLIYSILLYKCKLLPKHRKNEFLINPDIRQKVNPEP</sequence>
<feature type="transmembrane region" description="Helical" evidence="1">
    <location>
        <begin position="12"/>
        <end position="45"/>
    </location>
</feature>
<evidence type="ECO:0000313" key="2">
    <source>
        <dbReference type="EMBL" id="CAD2132222.1"/>
    </source>
</evidence>
<name>A0A6V7TSI4_MELEN</name>
<dbReference type="AlphaFoldDB" id="A0A6V7TSI4"/>